<evidence type="ECO:0000313" key="1">
    <source>
        <dbReference type="EMBL" id="RZN64588.1"/>
    </source>
</evidence>
<reference evidence="1 2" key="1">
    <citation type="journal article" date="2019" name="Nat. Microbiol.">
        <title>Wide diversity of methane and short-chain alkane metabolisms in uncultured archaea.</title>
        <authorList>
            <person name="Borrel G."/>
            <person name="Adam P.S."/>
            <person name="McKay L.J."/>
            <person name="Chen L.X."/>
            <person name="Sierra-Garcia I.N."/>
            <person name="Sieber C.M."/>
            <person name="Letourneur Q."/>
            <person name="Ghozlane A."/>
            <person name="Andersen G.L."/>
            <person name="Li W.J."/>
            <person name="Hallam S.J."/>
            <person name="Muyzer G."/>
            <person name="de Oliveira V.M."/>
            <person name="Inskeep W.P."/>
            <person name="Banfield J.F."/>
            <person name="Gribaldo S."/>
        </authorList>
    </citation>
    <scope>NUCLEOTIDE SEQUENCE [LARGE SCALE GENOMIC DNA]</scope>
    <source>
        <strain evidence="1">NM1a</strain>
    </source>
</reference>
<protein>
    <submittedName>
        <fullName evidence="1">Thymidylate synthase</fullName>
    </submittedName>
</protein>
<dbReference type="EMBL" id="RXIF01000006">
    <property type="protein sequence ID" value="RZN64588.1"/>
    <property type="molecule type" value="Genomic_DNA"/>
</dbReference>
<proteinExistence type="predicted"/>
<dbReference type="Pfam" id="PF02593">
    <property type="entry name" value="DUF166"/>
    <property type="match status" value="1"/>
</dbReference>
<organism evidence="1 2">
    <name type="scientific">Methanoliparum thermophilum</name>
    <dbReference type="NCBI Taxonomy" id="2491083"/>
    <lineage>
        <taxon>Archaea</taxon>
        <taxon>Methanobacteriati</taxon>
        <taxon>Methanobacteriota</taxon>
        <taxon>Candidatus Methanoliparia</taxon>
        <taxon>Candidatus Methanoliparales</taxon>
        <taxon>Candidatus Methanoliparaceae</taxon>
        <taxon>Candidatus Methanoliparum</taxon>
    </lineage>
</organism>
<dbReference type="AlphaFoldDB" id="A0A520KT41"/>
<comment type="caution">
    <text evidence="1">The sequence shown here is derived from an EMBL/GenBank/DDBJ whole genome shotgun (WGS) entry which is preliminary data.</text>
</comment>
<accession>A0A520KT41</accession>
<gene>
    <name evidence="1" type="ORF">EF806_04435</name>
</gene>
<dbReference type="Proteomes" id="UP000317158">
    <property type="component" value="Unassembled WGS sequence"/>
</dbReference>
<dbReference type="InterPro" id="IPR003745">
    <property type="entry name" value="DUF166"/>
</dbReference>
<sequence>MSLLNLLIIYGSNFGERIVGNLLNYKDFCTSCISCIDCRYGKYDYSKNITSVIRFKSIESFPLFIENPEEHIPKDIPSADIAIIHGIHQDILLELPYKLKDIGIKGLIFPIEDPHDISLGLKKQIETICKGLNIETSFPKPFCSLTSSKGVIKEFIDEFKIGMPIVKIKTMKDIIVRVSVDQSAPCGSTWFVARKLEGVRLNKDEIRGIISEAHHSYPCTASMDRDIELGDTILHKAGYIIREAVEAEFGYKTE</sequence>
<name>A0A520KT41_METT2</name>
<evidence type="ECO:0000313" key="2">
    <source>
        <dbReference type="Proteomes" id="UP000317158"/>
    </source>
</evidence>